<evidence type="ECO:0000313" key="4">
    <source>
        <dbReference type="Proteomes" id="UP000023152"/>
    </source>
</evidence>
<keyword evidence="4" id="KW-1185">Reference proteome</keyword>
<sequence length="133" mass="16083">FKEQSKNNNNNLFKRYQNNCNIYLIFLVLAIILLLYNAIPVRWYTYLGDYYYNNKQYDKTIEYYEKVLTISKTSHKESALLYSDLANFYYKNDQWSNAIKNYENAFKHGLNNSKQHELIKINTIKLLKITKMH</sequence>
<dbReference type="SUPFAM" id="SSF48452">
    <property type="entry name" value="TPR-like"/>
    <property type="match status" value="1"/>
</dbReference>
<comment type="caution">
    <text evidence="3">The sequence shown here is derived from an EMBL/GenBank/DDBJ whole genome shotgun (WGS) entry which is preliminary data.</text>
</comment>
<name>X6LG96_RETFI</name>
<organism evidence="3 4">
    <name type="scientific">Reticulomyxa filosa</name>
    <dbReference type="NCBI Taxonomy" id="46433"/>
    <lineage>
        <taxon>Eukaryota</taxon>
        <taxon>Sar</taxon>
        <taxon>Rhizaria</taxon>
        <taxon>Retaria</taxon>
        <taxon>Foraminifera</taxon>
        <taxon>Monothalamids</taxon>
        <taxon>Reticulomyxidae</taxon>
        <taxon>Reticulomyxa</taxon>
    </lineage>
</organism>
<keyword evidence="2" id="KW-0812">Transmembrane</keyword>
<evidence type="ECO:0000313" key="3">
    <source>
        <dbReference type="EMBL" id="ETO00162.1"/>
    </source>
</evidence>
<reference evidence="3 4" key="1">
    <citation type="journal article" date="2013" name="Curr. Biol.">
        <title>The Genome of the Foraminiferan Reticulomyxa filosa.</title>
        <authorList>
            <person name="Glockner G."/>
            <person name="Hulsmann N."/>
            <person name="Schleicher M."/>
            <person name="Noegel A.A."/>
            <person name="Eichinger L."/>
            <person name="Gallinger C."/>
            <person name="Pawlowski J."/>
            <person name="Sierra R."/>
            <person name="Euteneuer U."/>
            <person name="Pillet L."/>
            <person name="Moustafa A."/>
            <person name="Platzer M."/>
            <person name="Groth M."/>
            <person name="Szafranski K."/>
            <person name="Schliwa M."/>
        </authorList>
    </citation>
    <scope>NUCLEOTIDE SEQUENCE [LARGE SCALE GENOMIC DNA]</scope>
</reference>
<dbReference type="AlphaFoldDB" id="X6LG96"/>
<evidence type="ECO:0000256" key="1">
    <source>
        <dbReference type="PROSITE-ProRule" id="PRU00339"/>
    </source>
</evidence>
<dbReference type="Gene3D" id="1.25.40.10">
    <property type="entry name" value="Tetratricopeptide repeat domain"/>
    <property type="match status" value="1"/>
</dbReference>
<dbReference type="Proteomes" id="UP000023152">
    <property type="component" value="Unassembled WGS sequence"/>
</dbReference>
<protein>
    <submittedName>
        <fullName evidence="3">TPR repeat-containing protein</fullName>
    </submittedName>
</protein>
<feature type="transmembrane region" description="Helical" evidence="2">
    <location>
        <begin position="21"/>
        <end position="39"/>
    </location>
</feature>
<keyword evidence="2" id="KW-0472">Membrane</keyword>
<dbReference type="InterPro" id="IPR019734">
    <property type="entry name" value="TPR_rpt"/>
</dbReference>
<dbReference type="Pfam" id="PF13374">
    <property type="entry name" value="TPR_10"/>
    <property type="match status" value="1"/>
</dbReference>
<dbReference type="PROSITE" id="PS50005">
    <property type="entry name" value="TPR"/>
    <property type="match status" value="1"/>
</dbReference>
<accession>X6LG96</accession>
<proteinExistence type="predicted"/>
<dbReference type="InterPro" id="IPR011990">
    <property type="entry name" value="TPR-like_helical_dom_sf"/>
</dbReference>
<gene>
    <name evidence="3" type="ORF">RFI_37297</name>
</gene>
<keyword evidence="1" id="KW-0802">TPR repeat</keyword>
<evidence type="ECO:0000256" key="2">
    <source>
        <dbReference type="SAM" id="Phobius"/>
    </source>
</evidence>
<feature type="non-terminal residue" evidence="3">
    <location>
        <position position="1"/>
    </location>
</feature>
<keyword evidence="2" id="KW-1133">Transmembrane helix</keyword>
<dbReference type="SMART" id="SM00028">
    <property type="entry name" value="TPR"/>
    <property type="match status" value="2"/>
</dbReference>
<feature type="repeat" description="TPR" evidence="1">
    <location>
        <begin position="41"/>
        <end position="74"/>
    </location>
</feature>
<dbReference type="EMBL" id="ASPP01041780">
    <property type="protein sequence ID" value="ETO00162.1"/>
    <property type="molecule type" value="Genomic_DNA"/>
</dbReference>